<keyword evidence="2 4" id="KW-0863">Zinc-finger</keyword>
<protein>
    <recommendedName>
        <fullName evidence="6">RING-type domain-containing protein</fullName>
    </recommendedName>
</protein>
<dbReference type="EMBL" id="JAUEPR010000002">
    <property type="protein sequence ID" value="KAK0489274.1"/>
    <property type="molecule type" value="Genomic_DNA"/>
</dbReference>
<sequence length="180" mass="20190">MSTQCTICLCDYTEPVSIPCGHVYCLKCVSDHILSSSPDGFAASCPTRRTSFYIGKFFSFLSYRSSNPSLHNSTVTSFQAFKRRLDALEMRNSVLERENRALKAAVAKGEERAARNEKQFKVTGKKMARVRNSNKSVMSPPKRPRPDADSSSSTSVPSTERPRLPALQAFERIRWTKRSG</sequence>
<organism evidence="7 8">
    <name type="scientific">Armillaria novae-zelandiae</name>
    <dbReference type="NCBI Taxonomy" id="153914"/>
    <lineage>
        <taxon>Eukaryota</taxon>
        <taxon>Fungi</taxon>
        <taxon>Dikarya</taxon>
        <taxon>Basidiomycota</taxon>
        <taxon>Agaricomycotina</taxon>
        <taxon>Agaricomycetes</taxon>
        <taxon>Agaricomycetidae</taxon>
        <taxon>Agaricales</taxon>
        <taxon>Marasmiineae</taxon>
        <taxon>Physalacriaceae</taxon>
        <taxon>Armillaria</taxon>
    </lineage>
</organism>
<dbReference type="InterPro" id="IPR017907">
    <property type="entry name" value="Znf_RING_CS"/>
</dbReference>
<feature type="region of interest" description="Disordered" evidence="5">
    <location>
        <begin position="109"/>
        <end position="180"/>
    </location>
</feature>
<evidence type="ECO:0000256" key="4">
    <source>
        <dbReference type="PROSITE-ProRule" id="PRU00175"/>
    </source>
</evidence>
<comment type="caution">
    <text evidence="7">The sequence shown here is derived from an EMBL/GenBank/DDBJ whole genome shotgun (WGS) entry which is preliminary data.</text>
</comment>
<evidence type="ECO:0000256" key="2">
    <source>
        <dbReference type="ARBA" id="ARBA00022771"/>
    </source>
</evidence>
<dbReference type="SMART" id="SM00184">
    <property type="entry name" value="RING"/>
    <property type="match status" value="1"/>
</dbReference>
<dbReference type="InterPro" id="IPR001841">
    <property type="entry name" value="Znf_RING"/>
</dbReference>
<feature type="compositionally biased region" description="Basic and acidic residues" evidence="5">
    <location>
        <begin position="109"/>
        <end position="120"/>
    </location>
</feature>
<reference evidence="7" key="1">
    <citation type="submission" date="2023-06" db="EMBL/GenBank/DDBJ databases">
        <authorList>
            <consortium name="Lawrence Berkeley National Laboratory"/>
            <person name="Ahrendt S."/>
            <person name="Sahu N."/>
            <person name="Indic B."/>
            <person name="Wong-Bajracharya J."/>
            <person name="Merenyi Z."/>
            <person name="Ke H.-M."/>
            <person name="Monk M."/>
            <person name="Kocsube S."/>
            <person name="Drula E."/>
            <person name="Lipzen A."/>
            <person name="Balint B."/>
            <person name="Henrissat B."/>
            <person name="Andreopoulos B."/>
            <person name="Martin F.M."/>
            <person name="Harder C.B."/>
            <person name="Rigling D."/>
            <person name="Ford K.L."/>
            <person name="Foster G.D."/>
            <person name="Pangilinan J."/>
            <person name="Papanicolaou A."/>
            <person name="Barry K."/>
            <person name="LaButti K."/>
            <person name="Viragh M."/>
            <person name="Koriabine M."/>
            <person name="Yan M."/>
            <person name="Riley R."/>
            <person name="Champramary S."/>
            <person name="Plett K.L."/>
            <person name="Tsai I.J."/>
            <person name="Slot J."/>
            <person name="Sipos G."/>
            <person name="Plett J."/>
            <person name="Nagy L.G."/>
            <person name="Grigoriev I.V."/>
        </authorList>
    </citation>
    <scope>NUCLEOTIDE SEQUENCE</scope>
    <source>
        <strain evidence="7">ICMP 16352</strain>
    </source>
</reference>
<dbReference type="AlphaFoldDB" id="A0AA39PTD2"/>
<dbReference type="SUPFAM" id="SSF57850">
    <property type="entry name" value="RING/U-box"/>
    <property type="match status" value="1"/>
</dbReference>
<dbReference type="GO" id="GO:0008270">
    <property type="term" value="F:zinc ion binding"/>
    <property type="evidence" value="ECO:0007669"/>
    <property type="project" value="UniProtKB-KW"/>
</dbReference>
<keyword evidence="1" id="KW-0479">Metal-binding</keyword>
<gene>
    <name evidence="7" type="ORF">IW261DRAFT_1603056</name>
</gene>
<dbReference type="InterPro" id="IPR013083">
    <property type="entry name" value="Znf_RING/FYVE/PHD"/>
</dbReference>
<dbReference type="PROSITE" id="PS00518">
    <property type="entry name" value="ZF_RING_1"/>
    <property type="match status" value="1"/>
</dbReference>
<keyword evidence="3" id="KW-0862">Zinc</keyword>
<dbReference type="PROSITE" id="PS50089">
    <property type="entry name" value="ZF_RING_2"/>
    <property type="match status" value="1"/>
</dbReference>
<evidence type="ECO:0000256" key="1">
    <source>
        <dbReference type="ARBA" id="ARBA00022723"/>
    </source>
</evidence>
<evidence type="ECO:0000313" key="8">
    <source>
        <dbReference type="Proteomes" id="UP001175227"/>
    </source>
</evidence>
<dbReference type="InterPro" id="IPR027370">
    <property type="entry name" value="Znf-RING_euk"/>
</dbReference>
<dbReference type="Pfam" id="PF13445">
    <property type="entry name" value="zf-RING_UBOX"/>
    <property type="match status" value="1"/>
</dbReference>
<feature type="domain" description="RING-type" evidence="6">
    <location>
        <begin position="5"/>
        <end position="49"/>
    </location>
</feature>
<accession>A0AA39PTD2</accession>
<evidence type="ECO:0000259" key="6">
    <source>
        <dbReference type="PROSITE" id="PS50089"/>
    </source>
</evidence>
<evidence type="ECO:0000256" key="5">
    <source>
        <dbReference type="SAM" id="MobiDB-lite"/>
    </source>
</evidence>
<feature type="compositionally biased region" description="Low complexity" evidence="5">
    <location>
        <begin position="149"/>
        <end position="159"/>
    </location>
</feature>
<dbReference type="Gene3D" id="3.30.40.10">
    <property type="entry name" value="Zinc/RING finger domain, C3HC4 (zinc finger)"/>
    <property type="match status" value="1"/>
</dbReference>
<evidence type="ECO:0000256" key="3">
    <source>
        <dbReference type="ARBA" id="ARBA00022833"/>
    </source>
</evidence>
<proteinExistence type="predicted"/>
<dbReference type="Proteomes" id="UP001175227">
    <property type="component" value="Unassembled WGS sequence"/>
</dbReference>
<keyword evidence="8" id="KW-1185">Reference proteome</keyword>
<evidence type="ECO:0000313" key="7">
    <source>
        <dbReference type="EMBL" id="KAK0489274.1"/>
    </source>
</evidence>
<name>A0AA39PTD2_9AGAR</name>